<sequence length="118" mass="13061">MFVYRVVLSSCVHGQGDGACSFFARIESTFEFHSPATLSVSFQAEPRLDFSLPSWSPSSSQEAHVLKKKNELLFQNTMQGLKVLEAKLDLLARPQDPSQSTAAIRELIASIDEITVDD</sequence>
<accession>A0A9K3NU94</accession>
<dbReference type="EMBL" id="MNCJ02000318">
    <property type="protein sequence ID" value="KAF5812886.1"/>
    <property type="molecule type" value="Genomic_DNA"/>
</dbReference>
<evidence type="ECO:0000313" key="1">
    <source>
        <dbReference type="EMBL" id="KAF5812886.1"/>
    </source>
</evidence>
<protein>
    <submittedName>
        <fullName evidence="1">Uncharacterized protein</fullName>
    </submittedName>
</protein>
<dbReference type="Proteomes" id="UP000215914">
    <property type="component" value="Unassembled WGS sequence"/>
</dbReference>
<comment type="caution">
    <text evidence="1">The sequence shown here is derived from an EMBL/GenBank/DDBJ whole genome shotgun (WGS) entry which is preliminary data.</text>
</comment>
<dbReference type="Gramene" id="mRNA:HanXRQr2_Chr03g0091701">
    <property type="protein sequence ID" value="mRNA:HanXRQr2_Chr03g0091701"/>
    <property type="gene ID" value="HanXRQr2_Chr03g0091701"/>
</dbReference>
<dbReference type="AlphaFoldDB" id="A0A9K3NU94"/>
<reference evidence="1" key="1">
    <citation type="journal article" date="2017" name="Nature">
        <title>The sunflower genome provides insights into oil metabolism, flowering and Asterid evolution.</title>
        <authorList>
            <person name="Badouin H."/>
            <person name="Gouzy J."/>
            <person name="Grassa C.J."/>
            <person name="Murat F."/>
            <person name="Staton S.E."/>
            <person name="Cottret L."/>
            <person name="Lelandais-Briere C."/>
            <person name="Owens G.L."/>
            <person name="Carrere S."/>
            <person name="Mayjonade B."/>
            <person name="Legrand L."/>
            <person name="Gill N."/>
            <person name="Kane N.C."/>
            <person name="Bowers J.E."/>
            <person name="Hubner S."/>
            <person name="Bellec A."/>
            <person name="Berard A."/>
            <person name="Berges H."/>
            <person name="Blanchet N."/>
            <person name="Boniface M.C."/>
            <person name="Brunel D."/>
            <person name="Catrice O."/>
            <person name="Chaidir N."/>
            <person name="Claudel C."/>
            <person name="Donnadieu C."/>
            <person name="Faraut T."/>
            <person name="Fievet G."/>
            <person name="Helmstetter N."/>
            <person name="King M."/>
            <person name="Knapp S.J."/>
            <person name="Lai Z."/>
            <person name="Le Paslier M.C."/>
            <person name="Lippi Y."/>
            <person name="Lorenzon L."/>
            <person name="Mandel J.R."/>
            <person name="Marage G."/>
            <person name="Marchand G."/>
            <person name="Marquand E."/>
            <person name="Bret-Mestries E."/>
            <person name="Morien E."/>
            <person name="Nambeesan S."/>
            <person name="Nguyen T."/>
            <person name="Pegot-Espagnet P."/>
            <person name="Pouilly N."/>
            <person name="Raftis F."/>
            <person name="Sallet E."/>
            <person name="Schiex T."/>
            <person name="Thomas J."/>
            <person name="Vandecasteele C."/>
            <person name="Vares D."/>
            <person name="Vear F."/>
            <person name="Vautrin S."/>
            <person name="Crespi M."/>
            <person name="Mangin B."/>
            <person name="Burke J.M."/>
            <person name="Salse J."/>
            <person name="Munos S."/>
            <person name="Vincourt P."/>
            <person name="Rieseberg L.H."/>
            <person name="Langlade N.B."/>
        </authorList>
    </citation>
    <scope>NUCLEOTIDE SEQUENCE</scope>
    <source>
        <tissue evidence="1">Leaves</tissue>
    </source>
</reference>
<proteinExistence type="predicted"/>
<name>A0A9K3NU94_HELAN</name>
<reference evidence="1" key="2">
    <citation type="submission" date="2020-06" db="EMBL/GenBank/DDBJ databases">
        <title>Helianthus annuus Genome sequencing and assembly Release 2.</title>
        <authorList>
            <person name="Gouzy J."/>
            <person name="Langlade N."/>
            <person name="Munos S."/>
        </authorList>
    </citation>
    <scope>NUCLEOTIDE SEQUENCE</scope>
    <source>
        <tissue evidence="1">Leaves</tissue>
    </source>
</reference>
<keyword evidence="2" id="KW-1185">Reference proteome</keyword>
<gene>
    <name evidence="1" type="ORF">HanXRQr2_Chr03g0091701</name>
</gene>
<evidence type="ECO:0000313" key="2">
    <source>
        <dbReference type="Proteomes" id="UP000215914"/>
    </source>
</evidence>
<organism evidence="1 2">
    <name type="scientific">Helianthus annuus</name>
    <name type="common">Common sunflower</name>
    <dbReference type="NCBI Taxonomy" id="4232"/>
    <lineage>
        <taxon>Eukaryota</taxon>
        <taxon>Viridiplantae</taxon>
        <taxon>Streptophyta</taxon>
        <taxon>Embryophyta</taxon>
        <taxon>Tracheophyta</taxon>
        <taxon>Spermatophyta</taxon>
        <taxon>Magnoliopsida</taxon>
        <taxon>eudicotyledons</taxon>
        <taxon>Gunneridae</taxon>
        <taxon>Pentapetalae</taxon>
        <taxon>asterids</taxon>
        <taxon>campanulids</taxon>
        <taxon>Asterales</taxon>
        <taxon>Asteraceae</taxon>
        <taxon>Asteroideae</taxon>
        <taxon>Heliantheae alliance</taxon>
        <taxon>Heliantheae</taxon>
        <taxon>Helianthus</taxon>
    </lineage>
</organism>